<sequence>MSKKLQENEILEYLNASLTARGFFISAVDIFEQLIQTLIERIFLKNDFAVQSVVGPLLHDSGPLGELSVRLKLLFGLGAIPHVIYQDIEGMIKLKSLLNNDSAEYHFTDALIADTIKTLHLSKNMNMGIFDLIPVAQDDVDLVFYKMQLDRQQQVIKSSLALEIISICEVLNKESPF</sequence>
<dbReference type="PANTHER" id="PTHR37941">
    <property type="entry name" value="FUMARASE E-RELATED"/>
    <property type="match status" value="1"/>
</dbReference>
<comment type="caution">
    <text evidence="1">The sequence shown here is derived from an EMBL/GenBank/DDBJ whole genome shotgun (WGS) entry which is preliminary data.</text>
</comment>
<name>A0ABU9HFT8_9GAMM</name>
<proteinExistence type="predicted"/>
<dbReference type="NCBIfam" id="NF008234">
    <property type="entry name" value="PRK11001.1"/>
    <property type="match status" value="1"/>
</dbReference>
<dbReference type="Pfam" id="PF05068">
    <property type="entry name" value="MtlR"/>
    <property type="match status" value="1"/>
</dbReference>
<organism evidence="1 2">
    <name type="scientific">Psychromonas arctica</name>
    <dbReference type="NCBI Taxonomy" id="168275"/>
    <lineage>
        <taxon>Bacteria</taxon>
        <taxon>Pseudomonadati</taxon>
        <taxon>Pseudomonadota</taxon>
        <taxon>Gammaproteobacteria</taxon>
        <taxon>Alteromonadales</taxon>
        <taxon>Psychromonadaceae</taxon>
        <taxon>Psychromonas</taxon>
    </lineage>
</organism>
<keyword evidence="2" id="KW-1185">Reference proteome</keyword>
<reference evidence="1 2" key="1">
    <citation type="submission" date="2024-02" db="EMBL/GenBank/DDBJ databases">
        <title>Bacteria isolated from the canopy kelp, Nereocystis luetkeana.</title>
        <authorList>
            <person name="Pfister C.A."/>
            <person name="Younker I.T."/>
            <person name="Light S.H."/>
        </authorList>
    </citation>
    <scope>NUCLEOTIDE SEQUENCE [LARGE SCALE GENOMIC DNA]</scope>
    <source>
        <strain evidence="1 2">TI.2.07</strain>
    </source>
</reference>
<dbReference type="InterPro" id="IPR007761">
    <property type="entry name" value="MtlR-like"/>
</dbReference>
<dbReference type="EMBL" id="JBAKBA010000055">
    <property type="protein sequence ID" value="MEL0660762.1"/>
    <property type="molecule type" value="Genomic_DNA"/>
</dbReference>
<dbReference type="InterPro" id="IPR038026">
    <property type="entry name" value="MtlR-like_sf"/>
</dbReference>
<protein>
    <submittedName>
        <fullName evidence="1">MltR family transcriptional regulator</fullName>
    </submittedName>
</protein>
<dbReference type="Gene3D" id="1.20.120.330">
    <property type="entry name" value="Nucleotidyltransferases domain 2"/>
    <property type="match status" value="1"/>
</dbReference>
<dbReference type="PANTHER" id="PTHR37941:SF1">
    <property type="entry name" value="FUMARASE E-RELATED"/>
    <property type="match status" value="1"/>
</dbReference>
<dbReference type="SUPFAM" id="SSF158668">
    <property type="entry name" value="MtlR-like"/>
    <property type="match status" value="1"/>
</dbReference>
<dbReference type="RefSeq" id="WP_341629156.1">
    <property type="nucleotide sequence ID" value="NZ_JBAKBA010000055.1"/>
</dbReference>
<accession>A0ABU9HFT8</accession>
<gene>
    <name evidence="1" type="ORF">V6255_16640</name>
</gene>
<evidence type="ECO:0000313" key="1">
    <source>
        <dbReference type="EMBL" id="MEL0660762.1"/>
    </source>
</evidence>
<dbReference type="Proteomes" id="UP001366060">
    <property type="component" value="Unassembled WGS sequence"/>
</dbReference>
<evidence type="ECO:0000313" key="2">
    <source>
        <dbReference type="Proteomes" id="UP001366060"/>
    </source>
</evidence>